<dbReference type="Proteomes" id="UP001275084">
    <property type="component" value="Unassembled WGS sequence"/>
</dbReference>
<organism evidence="2 3">
    <name type="scientific">Lasiosphaeria hispida</name>
    <dbReference type="NCBI Taxonomy" id="260671"/>
    <lineage>
        <taxon>Eukaryota</taxon>
        <taxon>Fungi</taxon>
        <taxon>Dikarya</taxon>
        <taxon>Ascomycota</taxon>
        <taxon>Pezizomycotina</taxon>
        <taxon>Sordariomycetes</taxon>
        <taxon>Sordariomycetidae</taxon>
        <taxon>Sordariales</taxon>
        <taxon>Lasiosphaeriaceae</taxon>
        <taxon>Lasiosphaeria</taxon>
    </lineage>
</organism>
<protein>
    <recommendedName>
        <fullName evidence="1">Heterokaryon incompatibility domain-containing protein</fullName>
    </recommendedName>
</protein>
<sequence length="229" mass="26004">MDAIYQGANFTIVTADGNNADASLLGVVPVSREMMQHTVRTLDGCVLPNVLPDFGLTVNDSHWNKRGWTYQERVLSSRKVYFSSAQLLLECPHGVNREDDLLDCHDQGKGSASVNLPQLGLDMGDRYQIMQSGRLNLLIYEGIVHEYSMRDLTYEEDFLDAFQGRAAVLKRELFRNSPILDGVPVSMLDAGVIWRPSQGLQRRHRRTNTHEQKQWFPSWSDGMDGRYSL</sequence>
<reference evidence="2" key="2">
    <citation type="submission" date="2023-06" db="EMBL/GenBank/DDBJ databases">
        <authorList>
            <consortium name="Lawrence Berkeley National Laboratory"/>
            <person name="Haridas S."/>
            <person name="Hensen N."/>
            <person name="Bonometti L."/>
            <person name="Westerberg I."/>
            <person name="Brannstrom I.O."/>
            <person name="Guillou S."/>
            <person name="Cros-Aarteil S."/>
            <person name="Calhoun S."/>
            <person name="Kuo A."/>
            <person name="Mondo S."/>
            <person name="Pangilinan J."/>
            <person name="Riley R."/>
            <person name="Labutti K."/>
            <person name="Andreopoulos B."/>
            <person name="Lipzen A."/>
            <person name="Chen C."/>
            <person name="Yanf M."/>
            <person name="Daum C."/>
            <person name="Ng V."/>
            <person name="Clum A."/>
            <person name="Steindorff A."/>
            <person name="Ohm R."/>
            <person name="Martin F."/>
            <person name="Silar P."/>
            <person name="Natvig D."/>
            <person name="Lalanne C."/>
            <person name="Gautier V."/>
            <person name="Ament-Velasquez S.L."/>
            <person name="Kruys A."/>
            <person name="Hutchinson M.I."/>
            <person name="Powell A.J."/>
            <person name="Barry K."/>
            <person name="Miller A.N."/>
            <person name="Grigoriev I.V."/>
            <person name="Debuchy R."/>
            <person name="Gladieux P."/>
            <person name="Thoren M.H."/>
            <person name="Johannesson H."/>
        </authorList>
    </citation>
    <scope>NUCLEOTIDE SEQUENCE</scope>
    <source>
        <strain evidence="2">CBS 955.72</strain>
    </source>
</reference>
<feature type="domain" description="Heterokaryon incompatibility" evidence="1">
    <location>
        <begin position="1"/>
        <end position="72"/>
    </location>
</feature>
<name>A0AAJ0H5H3_9PEZI</name>
<comment type="caution">
    <text evidence="2">The sequence shown here is derived from an EMBL/GenBank/DDBJ whole genome shotgun (WGS) entry which is preliminary data.</text>
</comment>
<dbReference type="AlphaFoldDB" id="A0AAJ0H5H3"/>
<evidence type="ECO:0000313" key="2">
    <source>
        <dbReference type="EMBL" id="KAK3339966.1"/>
    </source>
</evidence>
<dbReference type="EMBL" id="JAUIQD010000009">
    <property type="protein sequence ID" value="KAK3339966.1"/>
    <property type="molecule type" value="Genomic_DNA"/>
</dbReference>
<dbReference type="PANTHER" id="PTHR33112">
    <property type="entry name" value="DOMAIN PROTEIN, PUTATIVE-RELATED"/>
    <property type="match status" value="1"/>
</dbReference>
<proteinExistence type="predicted"/>
<accession>A0AAJ0H5H3</accession>
<dbReference type="Pfam" id="PF06985">
    <property type="entry name" value="HET"/>
    <property type="match status" value="1"/>
</dbReference>
<reference evidence="2" key="1">
    <citation type="journal article" date="2023" name="Mol. Phylogenet. Evol.">
        <title>Genome-scale phylogeny and comparative genomics of the fungal order Sordariales.</title>
        <authorList>
            <person name="Hensen N."/>
            <person name="Bonometti L."/>
            <person name="Westerberg I."/>
            <person name="Brannstrom I.O."/>
            <person name="Guillou S."/>
            <person name="Cros-Aarteil S."/>
            <person name="Calhoun S."/>
            <person name="Haridas S."/>
            <person name="Kuo A."/>
            <person name="Mondo S."/>
            <person name="Pangilinan J."/>
            <person name="Riley R."/>
            <person name="LaButti K."/>
            <person name="Andreopoulos B."/>
            <person name="Lipzen A."/>
            <person name="Chen C."/>
            <person name="Yan M."/>
            <person name="Daum C."/>
            <person name="Ng V."/>
            <person name="Clum A."/>
            <person name="Steindorff A."/>
            <person name="Ohm R.A."/>
            <person name="Martin F."/>
            <person name="Silar P."/>
            <person name="Natvig D.O."/>
            <person name="Lalanne C."/>
            <person name="Gautier V."/>
            <person name="Ament-Velasquez S.L."/>
            <person name="Kruys A."/>
            <person name="Hutchinson M.I."/>
            <person name="Powell A.J."/>
            <person name="Barry K."/>
            <person name="Miller A.N."/>
            <person name="Grigoriev I.V."/>
            <person name="Debuchy R."/>
            <person name="Gladieux P."/>
            <person name="Hiltunen Thoren M."/>
            <person name="Johannesson H."/>
        </authorList>
    </citation>
    <scope>NUCLEOTIDE SEQUENCE</scope>
    <source>
        <strain evidence="2">CBS 955.72</strain>
    </source>
</reference>
<gene>
    <name evidence="2" type="ORF">B0T25DRAFT_365998</name>
</gene>
<dbReference type="PANTHER" id="PTHR33112:SF12">
    <property type="entry name" value="HETEROKARYON INCOMPATIBILITY DOMAIN-CONTAINING PROTEIN"/>
    <property type="match status" value="1"/>
</dbReference>
<dbReference type="InterPro" id="IPR010730">
    <property type="entry name" value="HET"/>
</dbReference>
<evidence type="ECO:0000259" key="1">
    <source>
        <dbReference type="Pfam" id="PF06985"/>
    </source>
</evidence>
<keyword evidence="3" id="KW-1185">Reference proteome</keyword>
<evidence type="ECO:0000313" key="3">
    <source>
        <dbReference type="Proteomes" id="UP001275084"/>
    </source>
</evidence>